<evidence type="ECO:0000313" key="5">
    <source>
        <dbReference type="Proteomes" id="UP000230790"/>
    </source>
</evidence>
<dbReference type="EMBL" id="PGTN01000040">
    <property type="protein sequence ID" value="PJF47643.1"/>
    <property type="molecule type" value="Genomic_DNA"/>
</dbReference>
<accession>A0A2M8QCW1</accession>
<dbReference type="PANTHER" id="PTHR12304">
    <property type="entry name" value="INOSINE-URIDINE PREFERRING NUCLEOSIDE HYDROLASE"/>
    <property type="match status" value="1"/>
</dbReference>
<dbReference type="GO" id="GO:0005829">
    <property type="term" value="C:cytosol"/>
    <property type="evidence" value="ECO:0007669"/>
    <property type="project" value="TreeGrafter"/>
</dbReference>
<comment type="caution">
    <text evidence="4">The sequence shown here is derived from an EMBL/GenBank/DDBJ whole genome shotgun (WGS) entry which is preliminary data.</text>
</comment>
<evidence type="ECO:0000256" key="1">
    <source>
        <dbReference type="ARBA" id="ARBA00022801"/>
    </source>
</evidence>
<keyword evidence="1 4" id="KW-0378">Hydrolase</keyword>
<dbReference type="Pfam" id="PF01156">
    <property type="entry name" value="IU_nuc_hydro"/>
    <property type="match status" value="1"/>
</dbReference>
<feature type="domain" description="Inosine/uridine-preferring nucleoside hydrolase" evidence="3">
    <location>
        <begin position="6"/>
        <end position="287"/>
    </location>
</feature>
<dbReference type="GO" id="GO:0008477">
    <property type="term" value="F:purine nucleosidase activity"/>
    <property type="evidence" value="ECO:0007669"/>
    <property type="project" value="TreeGrafter"/>
</dbReference>
<dbReference type="InterPro" id="IPR036452">
    <property type="entry name" value="Ribo_hydro-like"/>
</dbReference>
<evidence type="ECO:0000259" key="3">
    <source>
        <dbReference type="Pfam" id="PF01156"/>
    </source>
</evidence>
<evidence type="ECO:0000256" key="2">
    <source>
        <dbReference type="ARBA" id="ARBA00023295"/>
    </source>
</evidence>
<dbReference type="SUPFAM" id="SSF53590">
    <property type="entry name" value="Nucleoside hydrolase"/>
    <property type="match status" value="1"/>
</dbReference>
<keyword evidence="2" id="KW-0326">Glycosidase</keyword>
<dbReference type="Proteomes" id="UP000230790">
    <property type="component" value="Unassembled WGS sequence"/>
</dbReference>
<gene>
    <name evidence="4" type="ORF">CUN48_07685</name>
</gene>
<name>A0A2M8QCW1_9CHLR</name>
<evidence type="ECO:0000313" key="4">
    <source>
        <dbReference type="EMBL" id="PJF47643.1"/>
    </source>
</evidence>
<reference evidence="4 5" key="1">
    <citation type="submission" date="2017-11" db="EMBL/GenBank/DDBJ databases">
        <title>Evolution of Phototrophy in the Chloroflexi Phylum Driven by Horizontal Gene Transfer.</title>
        <authorList>
            <person name="Ward L.M."/>
            <person name="Hemp J."/>
            <person name="Shih P.M."/>
            <person name="Mcglynn S.E."/>
            <person name="Fischer W."/>
        </authorList>
    </citation>
    <scope>NUCLEOTIDE SEQUENCE [LARGE SCALE GENOMIC DNA]</scope>
    <source>
        <strain evidence="4">JP3_7</strain>
    </source>
</reference>
<proteinExistence type="predicted"/>
<protein>
    <submittedName>
        <fullName evidence="4">Nucleoside hydrolase</fullName>
    </submittedName>
</protein>
<dbReference type="GO" id="GO:0006152">
    <property type="term" value="P:purine nucleoside catabolic process"/>
    <property type="evidence" value="ECO:0007669"/>
    <property type="project" value="TreeGrafter"/>
</dbReference>
<dbReference type="InterPro" id="IPR023186">
    <property type="entry name" value="IUNH"/>
</dbReference>
<organism evidence="4 5">
    <name type="scientific">Candidatus Thermofonsia Clade 3 bacterium</name>
    <dbReference type="NCBI Taxonomy" id="2364212"/>
    <lineage>
        <taxon>Bacteria</taxon>
        <taxon>Bacillati</taxon>
        <taxon>Chloroflexota</taxon>
        <taxon>Candidatus Thermofontia</taxon>
        <taxon>Candidatus Thermofonsia Clade 3</taxon>
    </lineage>
</organism>
<dbReference type="InterPro" id="IPR001910">
    <property type="entry name" value="Inosine/uridine_hydrolase_dom"/>
</dbReference>
<dbReference type="Gene3D" id="3.90.245.10">
    <property type="entry name" value="Ribonucleoside hydrolase-like"/>
    <property type="match status" value="1"/>
</dbReference>
<dbReference type="PANTHER" id="PTHR12304:SF4">
    <property type="entry name" value="URIDINE NUCLEOSIDASE"/>
    <property type="match status" value="1"/>
</dbReference>
<dbReference type="AlphaFoldDB" id="A0A2M8QCW1"/>
<sequence length="296" mass="32940">MPTRLLLDTDIGSDIDDAICLAYLLAKADCELLGITTVSGEPERRAMMASALCKLAGKHIPIYPGLADPLLVTSRQPQAPQADALARWPHETDFPRGEAIEFLRRTIRRYAGEVILLTIGPLTNIAVLFKTDPEIPSLLGGLVSMGGMFDPSRTRYWRGSRWEWNIYCDPHAAAIVYRAPVAIHRSIGLDVTTRVTMNAAEVRQRFRAPLLQPVLDFAEVWFQHAEKITFHDPLAATTLFDARICAFERGEVHVELHDPDAFAVTRWSPGVNGRHEVAVGVDAERFFAEYFGAFAS</sequence>